<organism evidence="3 4">
    <name type="scientific">Linum tenue</name>
    <dbReference type="NCBI Taxonomy" id="586396"/>
    <lineage>
        <taxon>Eukaryota</taxon>
        <taxon>Viridiplantae</taxon>
        <taxon>Streptophyta</taxon>
        <taxon>Embryophyta</taxon>
        <taxon>Tracheophyta</taxon>
        <taxon>Spermatophyta</taxon>
        <taxon>Magnoliopsida</taxon>
        <taxon>eudicotyledons</taxon>
        <taxon>Gunneridae</taxon>
        <taxon>Pentapetalae</taxon>
        <taxon>rosids</taxon>
        <taxon>fabids</taxon>
        <taxon>Malpighiales</taxon>
        <taxon>Linaceae</taxon>
        <taxon>Linum</taxon>
    </lineage>
</organism>
<evidence type="ECO:0008006" key="5">
    <source>
        <dbReference type="Google" id="ProtNLM"/>
    </source>
</evidence>
<reference evidence="3" key="1">
    <citation type="submission" date="2022-08" db="EMBL/GenBank/DDBJ databases">
        <authorList>
            <person name="Gutierrez-Valencia J."/>
        </authorList>
    </citation>
    <scope>NUCLEOTIDE SEQUENCE</scope>
</reference>
<dbReference type="AlphaFoldDB" id="A0AAV0RUN0"/>
<evidence type="ECO:0000256" key="1">
    <source>
        <dbReference type="SAM" id="Coils"/>
    </source>
</evidence>
<dbReference type="Proteomes" id="UP001154282">
    <property type="component" value="Unassembled WGS sequence"/>
</dbReference>
<evidence type="ECO:0000313" key="3">
    <source>
        <dbReference type="EMBL" id="CAI0560037.1"/>
    </source>
</evidence>
<comment type="caution">
    <text evidence="3">The sequence shown here is derived from an EMBL/GenBank/DDBJ whole genome shotgun (WGS) entry which is preliminary data.</text>
</comment>
<feature type="compositionally biased region" description="Basic and acidic residues" evidence="2">
    <location>
        <begin position="196"/>
        <end position="206"/>
    </location>
</feature>
<feature type="coiled-coil region" evidence="1">
    <location>
        <begin position="154"/>
        <end position="181"/>
    </location>
</feature>
<evidence type="ECO:0000313" key="4">
    <source>
        <dbReference type="Proteomes" id="UP001154282"/>
    </source>
</evidence>
<protein>
    <recommendedName>
        <fullName evidence="5">Peptidase S74 domain-containing protein</fullName>
    </recommendedName>
</protein>
<accession>A0AAV0RUN0</accession>
<dbReference type="EMBL" id="CAMGYJ010000011">
    <property type="protein sequence ID" value="CAI0560037.1"/>
    <property type="molecule type" value="Genomic_DNA"/>
</dbReference>
<name>A0AAV0RUN0_9ROSI</name>
<keyword evidence="1" id="KW-0175">Coiled coil</keyword>
<sequence>MSRFVLYSDNLWLVGNSDGTISVLDGPDIADVNPKDVTGDVSQWQQMARIGTNSASTTHQELEVYGVVLSGQKLEELRKNTYDDQVTVTREGFMIQWLNPSGGDKGPKEGNPYRRLNDLFDWSKHGVEVPTPVATEWDRYQLGTGELMAEISGLVNLAKVIEDLEMENQTLRDDKDLEIRELNKKLVEGKGGGGGDDNKSAADKDKEIAVKDQQIRVLKEALKLFL</sequence>
<feature type="region of interest" description="Disordered" evidence="2">
    <location>
        <begin position="187"/>
        <end position="206"/>
    </location>
</feature>
<proteinExistence type="predicted"/>
<gene>
    <name evidence="3" type="ORF">LITE_LOCUS49506</name>
</gene>
<keyword evidence="4" id="KW-1185">Reference proteome</keyword>
<evidence type="ECO:0000256" key="2">
    <source>
        <dbReference type="SAM" id="MobiDB-lite"/>
    </source>
</evidence>